<dbReference type="Pfam" id="PF07507">
    <property type="entry name" value="WavE"/>
    <property type="match status" value="1"/>
</dbReference>
<protein>
    <submittedName>
        <fullName evidence="1">WavE lipopolysaccharide synthesis</fullName>
    </submittedName>
</protein>
<accession>A0A1I0K7I0</accession>
<gene>
    <name evidence="1" type="ORF">SAMN05216313_1514</name>
</gene>
<dbReference type="EMBL" id="FOIM01000051">
    <property type="protein sequence ID" value="SEU19619.1"/>
    <property type="molecule type" value="Genomic_DNA"/>
</dbReference>
<evidence type="ECO:0000313" key="2">
    <source>
        <dbReference type="Proteomes" id="UP000198508"/>
    </source>
</evidence>
<name>A0A1I0K7I0_9FIRM</name>
<dbReference type="STRING" id="460384.SAMN05216313_1514"/>
<keyword evidence="2" id="KW-1185">Reference proteome</keyword>
<dbReference type="RefSeq" id="WP_092371462.1">
    <property type="nucleotide sequence ID" value="NZ_FOIM01000051.1"/>
</dbReference>
<dbReference type="AlphaFoldDB" id="A0A1I0K7I0"/>
<organism evidence="1 2">
    <name type="scientific">Enterocloster lavalensis</name>
    <dbReference type="NCBI Taxonomy" id="460384"/>
    <lineage>
        <taxon>Bacteria</taxon>
        <taxon>Bacillati</taxon>
        <taxon>Bacillota</taxon>
        <taxon>Clostridia</taxon>
        <taxon>Lachnospirales</taxon>
        <taxon>Lachnospiraceae</taxon>
        <taxon>Enterocloster</taxon>
    </lineage>
</organism>
<sequence length="328" mass="39120">MLDFSEISVIVQGAISKEYTPKCLSSIRSNMPGAEIILSVAEGSDCSKLDYDKLILTQDPGAFLIDKKNNVYNNVNRQIVSTVAGLKSTSRQYALKFRTDLELKSAEWLQYFKRYDGVSAATKFENRVLVCNYYTRNPRVFPVPYHLSDWIMFGNRNDLLKYFDVKLLDETEALWFKYNPKKSLCFEHMLSRYVPEQYFCINFLKQFDAISCETYYDNNIKNIEGTERFFAENTIILDYQTQLAIEFKKYNPNRYFDNPTLISYNDWRILYNKYCKNNIDHSWKLYLSKCMIKRIILFQWRRQIIAILSKLHLKEFFQHFLRNRKCFL</sequence>
<dbReference type="InterPro" id="IPR011122">
    <property type="entry name" value="WavE"/>
</dbReference>
<reference evidence="2" key="1">
    <citation type="submission" date="2016-10" db="EMBL/GenBank/DDBJ databases">
        <authorList>
            <person name="Varghese N."/>
            <person name="Submissions S."/>
        </authorList>
    </citation>
    <scope>NUCLEOTIDE SEQUENCE [LARGE SCALE GENOMIC DNA]</scope>
    <source>
        <strain evidence="2">NLAE-zl-G277</strain>
    </source>
</reference>
<dbReference type="Proteomes" id="UP000198508">
    <property type="component" value="Unassembled WGS sequence"/>
</dbReference>
<evidence type="ECO:0000313" key="1">
    <source>
        <dbReference type="EMBL" id="SEU19619.1"/>
    </source>
</evidence>
<proteinExistence type="predicted"/>